<accession>A0A165ZUX6</accession>
<comment type="caution">
    <text evidence="2">The sequence shown here is derived from an EMBL/GenBank/DDBJ whole genome shotgun (WGS) entry which is preliminary data.</text>
</comment>
<keyword evidence="2" id="KW-0687">Ribonucleoprotein</keyword>
<dbReference type="EMBL" id="LWMV01000191">
    <property type="protein sequence ID" value="KZX11194.1"/>
    <property type="molecule type" value="Genomic_DNA"/>
</dbReference>
<dbReference type="SUPFAM" id="SSF53335">
    <property type="entry name" value="S-adenosyl-L-methionine-dependent methyltransferases"/>
    <property type="match status" value="1"/>
</dbReference>
<dbReference type="Pfam" id="PF13847">
    <property type="entry name" value="Methyltransf_31"/>
    <property type="match status" value="1"/>
</dbReference>
<reference evidence="2 3" key="1">
    <citation type="submission" date="2016-04" db="EMBL/GenBank/DDBJ databases">
        <title>Genome sequence of Methanobrevibacter curvatus DSM 11111.</title>
        <authorList>
            <person name="Poehlein A."/>
            <person name="Seedorf H."/>
            <person name="Daniel R."/>
        </authorList>
    </citation>
    <scope>NUCLEOTIDE SEQUENCE [LARGE SCALE GENOMIC DNA]</scope>
    <source>
        <strain evidence="2 3">DSM 11111</strain>
    </source>
</reference>
<dbReference type="STRING" id="49547.MBCUR_14660"/>
<dbReference type="PANTHER" id="PTHR23290">
    <property type="entry name" value="RRNA N6-ADENOSINE-METHYLTRANSFERASE METTL5"/>
    <property type="match status" value="1"/>
</dbReference>
<proteinExistence type="predicted"/>
<dbReference type="GO" id="GO:0008168">
    <property type="term" value="F:methyltransferase activity"/>
    <property type="evidence" value="ECO:0007669"/>
    <property type="project" value="UniProtKB-KW"/>
</dbReference>
<name>A0A165ZUX6_9EURY</name>
<dbReference type="InterPro" id="IPR025714">
    <property type="entry name" value="Methyltranfer_dom"/>
</dbReference>
<dbReference type="GO" id="GO:0005840">
    <property type="term" value="C:ribosome"/>
    <property type="evidence" value="ECO:0007669"/>
    <property type="project" value="UniProtKB-KW"/>
</dbReference>
<dbReference type="Gene3D" id="3.40.50.150">
    <property type="entry name" value="Vaccinia Virus protein VP39"/>
    <property type="match status" value="1"/>
</dbReference>
<dbReference type="PATRIC" id="fig|49547.3.peg.1567"/>
<keyword evidence="3" id="KW-1185">Reference proteome</keyword>
<evidence type="ECO:0000259" key="1">
    <source>
        <dbReference type="Pfam" id="PF13847"/>
    </source>
</evidence>
<keyword evidence="2" id="KW-0489">Methyltransferase</keyword>
<organism evidence="2 3">
    <name type="scientific">Methanobrevibacter curvatus</name>
    <dbReference type="NCBI Taxonomy" id="49547"/>
    <lineage>
        <taxon>Archaea</taxon>
        <taxon>Methanobacteriati</taxon>
        <taxon>Methanobacteriota</taxon>
        <taxon>Methanomada group</taxon>
        <taxon>Methanobacteria</taxon>
        <taxon>Methanobacteriales</taxon>
        <taxon>Methanobacteriaceae</taxon>
        <taxon>Methanobrevibacter</taxon>
    </lineage>
</organism>
<evidence type="ECO:0000313" key="3">
    <source>
        <dbReference type="Proteomes" id="UP000077245"/>
    </source>
</evidence>
<dbReference type="InterPro" id="IPR051720">
    <property type="entry name" value="rRNA_MeTrfase/Polyamine_Synth"/>
</dbReference>
<feature type="domain" description="Methyltransferase" evidence="1">
    <location>
        <begin position="51"/>
        <end position="113"/>
    </location>
</feature>
<dbReference type="PANTHER" id="PTHR23290:SF0">
    <property type="entry name" value="RRNA N6-ADENOSINE-METHYLTRANSFERASE METTL5"/>
    <property type="match status" value="1"/>
</dbReference>
<dbReference type="GO" id="GO:0032259">
    <property type="term" value="P:methylation"/>
    <property type="evidence" value="ECO:0007669"/>
    <property type="project" value="UniProtKB-KW"/>
</dbReference>
<evidence type="ECO:0000313" key="2">
    <source>
        <dbReference type="EMBL" id="KZX11194.1"/>
    </source>
</evidence>
<keyword evidence="2" id="KW-0808">Transferase</keyword>
<dbReference type="OrthoDB" id="31271at2157"/>
<sequence length="224" mass="25718">MIIKKKKNLEIFLEKVPSHPNPKVELEQYSTSSLIASDLMWNAFNIGDIHNKRILDLGCGTGIFSIASNLLDSKYSLGIDIDDESIKSAIVTSKQLNLKNIKFISEDIKHILEIIDSEFVFKKKFPCLLNINTVIQNPPFGSQKKSKKSADRDFIEFAMKISPVVYSFHMKSTEKFVIEYFSEFGGELTHKFSYNFPIANIYNFHSKESKDVKVTAFRFEKINK</sequence>
<dbReference type="RefSeq" id="WP_067092094.1">
    <property type="nucleotide sequence ID" value="NZ_LWMV01000191.1"/>
</dbReference>
<protein>
    <submittedName>
        <fullName evidence="2">Ribosomal protein L11 methyltransferase</fullName>
    </submittedName>
</protein>
<keyword evidence="2" id="KW-0689">Ribosomal protein</keyword>
<dbReference type="CDD" id="cd02440">
    <property type="entry name" value="AdoMet_MTases"/>
    <property type="match status" value="1"/>
</dbReference>
<dbReference type="AlphaFoldDB" id="A0A165ZUX6"/>
<dbReference type="InterPro" id="IPR029063">
    <property type="entry name" value="SAM-dependent_MTases_sf"/>
</dbReference>
<dbReference type="Proteomes" id="UP000077245">
    <property type="component" value="Unassembled WGS sequence"/>
</dbReference>
<gene>
    <name evidence="2" type="primary">prmA_2</name>
    <name evidence="2" type="ORF">MBCUR_14660</name>
</gene>